<dbReference type="InterPro" id="IPR011547">
    <property type="entry name" value="SLC26A/SulP_dom"/>
</dbReference>
<dbReference type="PANTHER" id="PTHR43310:SF2">
    <property type="entry name" value="SLC26A_SULP TRANSPORTER DOMAIN-CONTAINING PROTEIN"/>
    <property type="match status" value="1"/>
</dbReference>
<evidence type="ECO:0000256" key="2">
    <source>
        <dbReference type="ARBA" id="ARBA00022692"/>
    </source>
</evidence>
<feature type="domain" description="STAS" evidence="7">
    <location>
        <begin position="481"/>
        <end position="581"/>
    </location>
</feature>
<feature type="transmembrane region" description="Helical" evidence="5">
    <location>
        <begin position="150"/>
        <end position="172"/>
    </location>
</feature>
<dbReference type="CDD" id="cd00038">
    <property type="entry name" value="CAP_ED"/>
    <property type="match status" value="1"/>
</dbReference>
<reference evidence="8" key="1">
    <citation type="submission" date="2016-01" db="EMBL/GenBank/DDBJ databases">
        <authorList>
            <person name="Mcilroy J.S."/>
            <person name="Karst M S."/>
            <person name="Albertsen M."/>
        </authorList>
    </citation>
    <scope>NUCLEOTIDE SEQUENCE</scope>
    <source>
        <strain evidence="8">Cfx-K</strain>
    </source>
</reference>
<feature type="transmembrane region" description="Helical" evidence="5">
    <location>
        <begin position="64"/>
        <end position="87"/>
    </location>
</feature>
<evidence type="ECO:0000256" key="5">
    <source>
        <dbReference type="SAM" id="Phobius"/>
    </source>
</evidence>
<keyword evidence="4 5" id="KW-0472">Membrane</keyword>
<evidence type="ECO:0000313" key="8">
    <source>
        <dbReference type="EMBL" id="CUS03784.2"/>
    </source>
</evidence>
<dbReference type="PANTHER" id="PTHR43310">
    <property type="entry name" value="SULFATE TRANSPORTER YBAR-RELATED"/>
    <property type="match status" value="1"/>
</dbReference>
<evidence type="ECO:0000259" key="7">
    <source>
        <dbReference type="PROSITE" id="PS50801"/>
    </source>
</evidence>
<feature type="transmembrane region" description="Helical" evidence="5">
    <location>
        <begin position="374"/>
        <end position="396"/>
    </location>
</feature>
<dbReference type="CDD" id="cd07042">
    <property type="entry name" value="STAS_SulP_like_sulfate_transporter"/>
    <property type="match status" value="1"/>
</dbReference>
<dbReference type="Proteomes" id="UP000215027">
    <property type="component" value="Chromosome I"/>
</dbReference>
<keyword evidence="3 5" id="KW-1133">Transmembrane helix</keyword>
<dbReference type="Pfam" id="PF00027">
    <property type="entry name" value="cNMP_binding"/>
    <property type="match status" value="1"/>
</dbReference>
<organism evidence="8 9">
    <name type="scientific">Candidatus Promineifilum breve</name>
    <dbReference type="NCBI Taxonomy" id="1806508"/>
    <lineage>
        <taxon>Bacteria</taxon>
        <taxon>Bacillati</taxon>
        <taxon>Chloroflexota</taxon>
        <taxon>Ardenticatenia</taxon>
        <taxon>Candidatus Promineifilales</taxon>
        <taxon>Candidatus Promineifilaceae</taxon>
        <taxon>Candidatus Promineifilum</taxon>
    </lineage>
</organism>
<feature type="transmembrane region" description="Helical" evidence="5">
    <location>
        <begin position="283"/>
        <end position="305"/>
    </location>
</feature>
<evidence type="ECO:0000256" key="4">
    <source>
        <dbReference type="ARBA" id="ARBA00023136"/>
    </source>
</evidence>
<dbReference type="PROSITE" id="PS50801">
    <property type="entry name" value="STAS"/>
    <property type="match status" value="1"/>
</dbReference>
<keyword evidence="2 5" id="KW-0812">Transmembrane</keyword>
<dbReference type="SUPFAM" id="SSF51206">
    <property type="entry name" value="cAMP-binding domain-like"/>
    <property type="match status" value="1"/>
</dbReference>
<feature type="transmembrane region" description="Helical" evidence="5">
    <location>
        <begin position="26"/>
        <end position="52"/>
    </location>
</feature>
<dbReference type="OrthoDB" id="9771198at2"/>
<feature type="transmembrane region" description="Helical" evidence="5">
    <location>
        <begin position="192"/>
        <end position="209"/>
    </location>
</feature>
<name>A0A160T2A4_9CHLR</name>
<feature type="transmembrane region" description="Helical" evidence="5">
    <location>
        <begin position="216"/>
        <end position="237"/>
    </location>
</feature>
<dbReference type="InterPro" id="IPR036513">
    <property type="entry name" value="STAS_dom_sf"/>
</dbReference>
<feature type="transmembrane region" description="Helical" evidence="5">
    <location>
        <begin position="94"/>
        <end position="111"/>
    </location>
</feature>
<dbReference type="InterPro" id="IPR000595">
    <property type="entry name" value="cNMP-bd_dom"/>
</dbReference>
<dbReference type="AlphaFoldDB" id="A0A160T2A4"/>
<protein>
    <submittedName>
        <fullName evidence="8">Cyclic nucleotide-binding protein</fullName>
    </submittedName>
</protein>
<dbReference type="EMBL" id="LN890655">
    <property type="protein sequence ID" value="CUS03784.2"/>
    <property type="molecule type" value="Genomic_DNA"/>
</dbReference>
<dbReference type="InterPro" id="IPR052706">
    <property type="entry name" value="Membrane-Transporter-like"/>
</dbReference>
<feature type="transmembrane region" description="Helical" evidence="5">
    <location>
        <begin position="348"/>
        <end position="367"/>
    </location>
</feature>
<evidence type="ECO:0000259" key="6">
    <source>
        <dbReference type="PROSITE" id="PS50042"/>
    </source>
</evidence>
<evidence type="ECO:0000256" key="1">
    <source>
        <dbReference type="ARBA" id="ARBA00004141"/>
    </source>
</evidence>
<feature type="transmembrane region" description="Helical" evidence="5">
    <location>
        <begin position="317"/>
        <end position="336"/>
    </location>
</feature>
<comment type="subcellular location">
    <subcellularLocation>
        <location evidence="1">Membrane</location>
        <topology evidence="1">Multi-pass membrane protein</topology>
    </subcellularLocation>
</comment>
<gene>
    <name evidence="8" type="ORF">CFX0092_A1906</name>
</gene>
<dbReference type="Gene3D" id="2.60.120.10">
    <property type="entry name" value="Jelly Rolls"/>
    <property type="match status" value="1"/>
</dbReference>
<feature type="domain" description="Cyclic nucleotide-binding" evidence="6">
    <location>
        <begin position="600"/>
        <end position="702"/>
    </location>
</feature>
<dbReference type="SMART" id="SM00100">
    <property type="entry name" value="cNMP"/>
    <property type="match status" value="1"/>
</dbReference>
<dbReference type="InterPro" id="IPR018490">
    <property type="entry name" value="cNMP-bd_dom_sf"/>
</dbReference>
<evidence type="ECO:0000256" key="3">
    <source>
        <dbReference type="ARBA" id="ARBA00022989"/>
    </source>
</evidence>
<evidence type="ECO:0000313" key="9">
    <source>
        <dbReference type="Proteomes" id="UP000215027"/>
    </source>
</evidence>
<feature type="transmembrane region" description="Helical" evidence="5">
    <location>
        <begin position="117"/>
        <end position="138"/>
    </location>
</feature>
<dbReference type="SUPFAM" id="SSF52091">
    <property type="entry name" value="SpoIIaa-like"/>
    <property type="match status" value="1"/>
</dbReference>
<dbReference type="InterPro" id="IPR014710">
    <property type="entry name" value="RmlC-like_jellyroll"/>
</dbReference>
<sequence length="737" mass="77665">MTTPPLSPSDTDRPPGRRAGFRPAQLVPALLGGSLLGILEIALATSFAALIFSGDLAPYLSRGIGLALFSSAVALALNSLLTSYPALLGGNQDAPAAIMAVMAAGVAALTIGGEARLATVVVMLGLTTLAAGLFLLGLGVFRLAGLVRYLPYPVAGGFLAGTGWLLLVGGIGTMSHRHFSLAELPDLLAPAALPYWLPGALLGALILALSGRIRHYLFLPCIIAATIIVFFLVAALFGRSPAALSAGGWLLGPFPAGRLWQPVSAAELAAVEWPAIWPQLPNLISAVVISAIALLLNASGLELATRRDIDMNREMKAAGVANLAAGLGAGLISYAQLSLTVLSERLGAATRLTGLVAAAICGVGALLGGAALGYVPTIVFGALLVYLGLSFLWEWVVVARRRLPTIDYAIVLLILGVIAAVGFLPGVVVGIIAAVIMFVVSYSRTSIVKHALSGATFKSRVTRNADDRAALEALGDQAYFLQLQGFIFFGTANGLLEQVRARARSTPTRYVALDFRQVIGLDSTALLSFDKMRQLARENGFTLLLSGLSPGLRRQFSRGGIEAEPNVVRFDADLDRAAEWCEDQICATAADAERPLASYLQDIVPGEATRRLVGYMARLTVEQGEHLIEQGAEPDDLFFIEAGQLTAHLEVADAPPLRLETMQGGRAVGELGFYLGTRRAAAVVADRPSVVYRLSQATLARIERDDPEAAHACHRVVVHLLGERVLHLVRAVDALQA</sequence>
<proteinExistence type="predicted"/>
<dbReference type="RefSeq" id="WP_095043229.1">
    <property type="nucleotide sequence ID" value="NZ_LN890655.1"/>
</dbReference>
<dbReference type="InterPro" id="IPR002645">
    <property type="entry name" value="STAS_dom"/>
</dbReference>
<dbReference type="Gene3D" id="3.30.750.24">
    <property type="entry name" value="STAS domain"/>
    <property type="match status" value="1"/>
</dbReference>
<dbReference type="PROSITE" id="PS50042">
    <property type="entry name" value="CNMP_BINDING_3"/>
    <property type="match status" value="1"/>
</dbReference>
<dbReference type="KEGG" id="pbf:CFX0092_A1906"/>
<feature type="transmembrane region" description="Helical" evidence="5">
    <location>
        <begin position="408"/>
        <end position="440"/>
    </location>
</feature>
<accession>A0A160T2A4</accession>
<dbReference type="Pfam" id="PF00916">
    <property type="entry name" value="Sulfate_transp"/>
    <property type="match status" value="1"/>
</dbReference>
<keyword evidence="9" id="KW-1185">Reference proteome</keyword>
<dbReference type="Pfam" id="PF01740">
    <property type="entry name" value="STAS"/>
    <property type="match status" value="1"/>
</dbReference>
<dbReference type="GO" id="GO:0016020">
    <property type="term" value="C:membrane"/>
    <property type="evidence" value="ECO:0007669"/>
    <property type="project" value="UniProtKB-SubCell"/>
</dbReference>